<evidence type="ECO:0000256" key="3">
    <source>
        <dbReference type="ARBA" id="ARBA00022692"/>
    </source>
</evidence>
<keyword evidence="5 10" id="KW-0472">Membrane</keyword>
<dbReference type="GO" id="GO:0005886">
    <property type="term" value="C:plasma membrane"/>
    <property type="evidence" value="ECO:0007669"/>
    <property type="project" value="UniProtKB-SubCell"/>
</dbReference>
<name>A0A1I7MHA8_9MICC</name>
<keyword evidence="3 10" id="KW-0812">Transmembrane</keyword>
<feature type="transmembrane region" description="Helical" evidence="10">
    <location>
        <begin position="114"/>
        <end position="138"/>
    </location>
</feature>
<evidence type="ECO:0000256" key="9">
    <source>
        <dbReference type="ARBA" id="ARBA00049940"/>
    </source>
</evidence>
<dbReference type="RefSeq" id="WP_091694792.1">
    <property type="nucleotide sequence ID" value="NZ_FPCG01000002.1"/>
</dbReference>
<evidence type="ECO:0000256" key="4">
    <source>
        <dbReference type="ARBA" id="ARBA00022989"/>
    </source>
</evidence>
<organism evidence="11 12">
    <name type="scientific">Micrococcus terreus</name>
    <dbReference type="NCBI Taxonomy" id="574650"/>
    <lineage>
        <taxon>Bacteria</taxon>
        <taxon>Bacillati</taxon>
        <taxon>Actinomycetota</taxon>
        <taxon>Actinomycetes</taxon>
        <taxon>Micrococcales</taxon>
        <taxon>Micrococcaceae</taxon>
        <taxon>Micrococcus</taxon>
    </lineage>
</organism>
<keyword evidence="6" id="KW-0407">Ion channel</keyword>
<gene>
    <name evidence="11" type="ORF">SAMN04487966_102279</name>
</gene>
<dbReference type="GO" id="GO:0034220">
    <property type="term" value="P:monoatomic ion transmembrane transport"/>
    <property type="evidence" value="ECO:0007669"/>
    <property type="project" value="UniProtKB-KW"/>
</dbReference>
<comment type="subcellular location">
    <subcellularLocation>
        <location evidence="1">Cell membrane</location>
        <topology evidence="1">Multi-pass membrane protein</topology>
    </subcellularLocation>
</comment>
<dbReference type="InterPro" id="IPR003691">
    <property type="entry name" value="FluC"/>
</dbReference>
<feature type="transmembrane region" description="Helical" evidence="10">
    <location>
        <begin position="34"/>
        <end position="52"/>
    </location>
</feature>
<keyword evidence="12" id="KW-1185">Reference proteome</keyword>
<feature type="transmembrane region" description="Helical" evidence="10">
    <location>
        <begin position="72"/>
        <end position="94"/>
    </location>
</feature>
<dbReference type="STRING" id="574650.SAMN04487966_102279"/>
<comment type="function">
    <text evidence="9">Fluoride-specific ion channel. Important for reducing fluoride concentration in the cell, thus reducing its toxicity.</text>
</comment>
<evidence type="ECO:0000313" key="12">
    <source>
        <dbReference type="Proteomes" id="UP000198881"/>
    </source>
</evidence>
<keyword evidence="6" id="KW-0406">Ion transport</keyword>
<dbReference type="EMBL" id="FPCG01000002">
    <property type="protein sequence ID" value="SFV21289.1"/>
    <property type="molecule type" value="Genomic_DNA"/>
</dbReference>
<reference evidence="11 12" key="1">
    <citation type="submission" date="2016-10" db="EMBL/GenBank/DDBJ databases">
        <authorList>
            <person name="de Groot N.N."/>
        </authorList>
    </citation>
    <scope>NUCLEOTIDE SEQUENCE [LARGE SCALE GENOMIC DNA]</scope>
    <source>
        <strain evidence="11 12">CGMCC 1.7054</strain>
    </source>
</reference>
<evidence type="ECO:0000256" key="10">
    <source>
        <dbReference type="RuleBase" id="RU004340"/>
    </source>
</evidence>
<comment type="catalytic activity">
    <reaction evidence="8">
        <text>fluoride(in) = fluoride(out)</text>
        <dbReference type="Rhea" id="RHEA:76159"/>
        <dbReference type="ChEBI" id="CHEBI:17051"/>
    </reaction>
    <physiologicalReaction direction="left-to-right" evidence="8">
        <dbReference type="Rhea" id="RHEA:76160"/>
    </physiologicalReaction>
</comment>
<evidence type="ECO:0000256" key="2">
    <source>
        <dbReference type="ARBA" id="ARBA00022475"/>
    </source>
</evidence>
<evidence type="ECO:0000256" key="6">
    <source>
        <dbReference type="ARBA" id="ARBA00023303"/>
    </source>
</evidence>
<keyword evidence="6" id="KW-0813">Transport</keyword>
<evidence type="ECO:0000256" key="7">
    <source>
        <dbReference type="ARBA" id="ARBA00035120"/>
    </source>
</evidence>
<proteinExistence type="inferred from homology"/>
<accession>A0A1I7MHA8</accession>
<evidence type="ECO:0000256" key="5">
    <source>
        <dbReference type="ARBA" id="ARBA00023136"/>
    </source>
</evidence>
<protein>
    <recommendedName>
        <fullName evidence="10">Fluoride-specific ion channel</fullName>
    </recommendedName>
</protein>
<dbReference type="Proteomes" id="UP000198881">
    <property type="component" value="Unassembled WGS sequence"/>
</dbReference>
<comment type="similarity">
    <text evidence="7 10">Belongs to the fluoride channel Fluc/FEX (TC 1.A.43) family.</text>
</comment>
<evidence type="ECO:0000256" key="8">
    <source>
        <dbReference type="ARBA" id="ARBA00035585"/>
    </source>
</evidence>
<feature type="transmembrane region" description="Helical" evidence="10">
    <location>
        <begin position="6"/>
        <end position="25"/>
    </location>
</feature>
<evidence type="ECO:0000313" key="11">
    <source>
        <dbReference type="EMBL" id="SFV21289.1"/>
    </source>
</evidence>
<evidence type="ECO:0000256" key="1">
    <source>
        <dbReference type="ARBA" id="ARBA00004651"/>
    </source>
</evidence>
<dbReference type="AlphaFoldDB" id="A0A1I7MHA8"/>
<keyword evidence="2 10" id="KW-1003">Cell membrane</keyword>
<sequence length="143" mass="14477">MTAAELALWLVPLAGALGAVTRFLLDWYVSVRGVLWANLAGSFLAGAATALLGRGSLHATDVMASGSVLGPAVLPAALIVLVGFTTALTTFSTVSVRSAEQVLDRQWGAAMRMWLTHLGGGLAAAVAGALVAWCLSGVTGLAT</sequence>
<keyword evidence="4 10" id="KW-1133">Transmembrane helix</keyword>
<dbReference type="Pfam" id="PF02537">
    <property type="entry name" value="CRCB"/>
    <property type="match status" value="1"/>
</dbReference>